<protein>
    <submittedName>
        <fullName evidence="6">Uncharacterized protein</fullName>
    </submittedName>
</protein>
<dbReference type="EMBL" id="JAHQIW010006092">
    <property type="protein sequence ID" value="KAJ1368133.1"/>
    <property type="molecule type" value="Genomic_DNA"/>
</dbReference>
<evidence type="ECO:0000256" key="3">
    <source>
        <dbReference type="ARBA" id="ARBA00023242"/>
    </source>
</evidence>
<feature type="region of interest" description="Disordered" evidence="5">
    <location>
        <begin position="306"/>
        <end position="327"/>
    </location>
</feature>
<dbReference type="Pfam" id="PF07052">
    <property type="entry name" value="Hep_59"/>
    <property type="match status" value="1"/>
</dbReference>
<gene>
    <name evidence="6" type="ORF">KIN20_029202</name>
</gene>
<reference evidence="6" key="1">
    <citation type="submission" date="2021-06" db="EMBL/GenBank/DDBJ databases">
        <title>Parelaphostrongylus tenuis whole genome reference sequence.</title>
        <authorList>
            <person name="Garwood T.J."/>
            <person name="Larsen P.A."/>
            <person name="Fountain-Jones N.M."/>
            <person name="Garbe J.R."/>
            <person name="Macchietto M.G."/>
            <person name="Kania S.A."/>
            <person name="Gerhold R.W."/>
            <person name="Richards J.E."/>
            <person name="Wolf T.M."/>
        </authorList>
    </citation>
    <scope>NUCLEOTIDE SEQUENCE</scope>
    <source>
        <strain evidence="6">MNPRO001-30</strain>
        <tissue evidence="6">Meninges</tissue>
    </source>
</reference>
<dbReference type="InterPro" id="IPR010756">
    <property type="entry name" value="Tls1-like"/>
</dbReference>
<dbReference type="PANTHER" id="PTHR13486">
    <property type="entry name" value="TELOMERE LENGTH AND SILENCING PROTEIN 1 TLS1 FAMILY MEMBER"/>
    <property type="match status" value="1"/>
</dbReference>
<comment type="similarity">
    <text evidence="2">Belongs to the TLS1 family.</text>
</comment>
<evidence type="ECO:0000256" key="4">
    <source>
        <dbReference type="SAM" id="Coils"/>
    </source>
</evidence>
<dbReference type="Gene3D" id="1.20.58.90">
    <property type="match status" value="1"/>
</dbReference>
<comment type="subcellular location">
    <subcellularLocation>
        <location evidence="1">Nucleus</location>
    </subcellularLocation>
</comment>
<evidence type="ECO:0000256" key="5">
    <source>
        <dbReference type="SAM" id="MobiDB-lite"/>
    </source>
</evidence>
<proteinExistence type="inferred from homology"/>
<dbReference type="Proteomes" id="UP001196413">
    <property type="component" value="Unassembled WGS sequence"/>
</dbReference>
<evidence type="ECO:0000256" key="1">
    <source>
        <dbReference type="ARBA" id="ARBA00004123"/>
    </source>
</evidence>
<accession>A0AAD5R2C2</accession>
<dbReference type="AlphaFoldDB" id="A0AAD5R2C2"/>
<dbReference type="GO" id="GO:0005681">
    <property type="term" value="C:spliceosomal complex"/>
    <property type="evidence" value="ECO:0007669"/>
    <property type="project" value="TreeGrafter"/>
</dbReference>
<keyword evidence="7" id="KW-1185">Reference proteome</keyword>
<dbReference type="GO" id="GO:0000398">
    <property type="term" value="P:mRNA splicing, via spliceosome"/>
    <property type="evidence" value="ECO:0007669"/>
    <property type="project" value="TreeGrafter"/>
</dbReference>
<evidence type="ECO:0000313" key="7">
    <source>
        <dbReference type="Proteomes" id="UP001196413"/>
    </source>
</evidence>
<evidence type="ECO:0000256" key="2">
    <source>
        <dbReference type="ARBA" id="ARBA00007643"/>
    </source>
</evidence>
<evidence type="ECO:0000313" key="6">
    <source>
        <dbReference type="EMBL" id="KAJ1368133.1"/>
    </source>
</evidence>
<organism evidence="6 7">
    <name type="scientific">Parelaphostrongylus tenuis</name>
    <name type="common">Meningeal worm</name>
    <dbReference type="NCBI Taxonomy" id="148309"/>
    <lineage>
        <taxon>Eukaryota</taxon>
        <taxon>Metazoa</taxon>
        <taxon>Ecdysozoa</taxon>
        <taxon>Nematoda</taxon>
        <taxon>Chromadorea</taxon>
        <taxon>Rhabditida</taxon>
        <taxon>Rhabditina</taxon>
        <taxon>Rhabditomorpha</taxon>
        <taxon>Strongyloidea</taxon>
        <taxon>Metastrongylidae</taxon>
        <taxon>Parelaphostrongylus</taxon>
    </lineage>
</organism>
<feature type="coiled-coil region" evidence="4">
    <location>
        <begin position="140"/>
        <end position="167"/>
    </location>
</feature>
<comment type="caution">
    <text evidence="6">The sequence shown here is derived from an EMBL/GenBank/DDBJ whole genome shotgun (WGS) entry which is preliminary data.</text>
</comment>
<sequence length="413" mass="46886">MIEEELNKQNYLLAHLHRQTTAIADAGGDASALECQLWGVQTAITALKRRLKAVAEPTPSTSNMTSSDQPCIEMYEEKQLMAVQSMLRQDILEEKRRIARLCWMLRSSSKNVLQAQPPLILEESRRFKNEEPEEVWRERCELEEAARATLVEEIVRLRNECATLRAKIEHCGQRQMSIGIRSCGGDQLLHSFRICHLINRRKNCEQRRRLDDTDSDDDDTRRINDIRELQRARERKNGLTEIECAVGKEKAAALEDGIQMAGGTMALSGKQKARIEAAGIEAGIREQFEKETLLRDEHEELRKFIDQGLRRDGGATSSEQQKEAPMNDSDVLMRAASKLKGYRSEASNELLSEHMLAGIPEVDLGISARISNILETEKKKSELLEQAMEKARKAALCPQKPVEEEPVLKRFAL</sequence>
<keyword evidence="3" id="KW-0539">Nucleus</keyword>
<dbReference type="PANTHER" id="PTHR13486:SF2">
    <property type="entry name" value="SPLICING FACTOR C9ORF78"/>
    <property type="match status" value="1"/>
</dbReference>
<keyword evidence="4" id="KW-0175">Coiled coil</keyword>
<name>A0AAD5R2C2_PARTN</name>